<evidence type="ECO:0000313" key="2">
    <source>
        <dbReference type="EMBL" id="KAJ1162613.1"/>
    </source>
</evidence>
<dbReference type="EMBL" id="JANPWB010000008">
    <property type="protein sequence ID" value="KAJ1162613.1"/>
    <property type="molecule type" value="Genomic_DNA"/>
</dbReference>
<sequence length="104" mass="11530">MHPAGPRRPAKPSENRTAVSARRAVIQLQRGRLNGGSRARQPEDRAPAGRNANLQAPQLIRISEAHKVLPAQLLSNENEHSINRLYGSPKSDIPHAFLYVLSFH</sequence>
<dbReference type="AlphaFoldDB" id="A0AAV7SG21"/>
<gene>
    <name evidence="2" type="ORF">NDU88_003081</name>
</gene>
<dbReference type="Proteomes" id="UP001066276">
    <property type="component" value="Chromosome 4_2"/>
</dbReference>
<feature type="region of interest" description="Disordered" evidence="1">
    <location>
        <begin position="1"/>
        <end position="53"/>
    </location>
</feature>
<evidence type="ECO:0000313" key="3">
    <source>
        <dbReference type="Proteomes" id="UP001066276"/>
    </source>
</evidence>
<organism evidence="2 3">
    <name type="scientific">Pleurodeles waltl</name>
    <name type="common">Iberian ribbed newt</name>
    <dbReference type="NCBI Taxonomy" id="8319"/>
    <lineage>
        <taxon>Eukaryota</taxon>
        <taxon>Metazoa</taxon>
        <taxon>Chordata</taxon>
        <taxon>Craniata</taxon>
        <taxon>Vertebrata</taxon>
        <taxon>Euteleostomi</taxon>
        <taxon>Amphibia</taxon>
        <taxon>Batrachia</taxon>
        <taxon>Caudata</taxon>
        <taxon>Salamandroidea</taxon>
        <taxon>Salamandridae</taxon>
        <taxon>Pleurodelinae</taxon>
        <taxon>Pleurodeles</taxon>
    </lineage>
</organism>
<protein>
    <submittedName>
        <fullName evidence="2">Uncharacterized protein</fullName>
    </submittedName>
</protein>
<reference evidence="2" key="1">
    <citation type="journal article" date="2022" name="bioRxiv">
        <title>Sequencing and chromosome-scale assembly of the giantPleurodeles waltlgenome.</title>
        <authorList>
            <person name="Brown T."/>
            <person name="Elewa A."/>
            <person name="Iarovenko S."/>
            <person name="Subramanian E."/>
            <person name="Araus A.J."/>
            <person name="Petzold A."/>
            <person name="Susuki M."/>
            <person name="Suzuki K.-i.T."/>
            <person name="Hayashi T."/>
            <person name="Toyoda A."/>
            <person name="Oliveira C."/>
            <person name="Osipova E."/>
            <person name="Leigh N.D."/>
            <person name="Simon A."/>
            <person name="Yun M.H."/>
        </authorList>
    </citation>
    <scope>NUCLEOTIDE SEQUENCE</scope>
    <source>
        <strain evidence="2">20211129_DDA</strain>
        <tissue evidence="2">Liver</tissue>
    </source>
</reference>
<comment type="caution">
    <text evidence="2">The sequence shown here is derived from an EMBL/GenBank/DDBJ whole genome shotgun (WGS) entry which is preliminary data.</text>
</comment>
<keyword evidence="3" id="KW-1185">Reference proteome</keyword>
<name>A0AAV7SG21_PLEWA</name>
<evidence type="ECO:0000256" key="1">
    <source>
        <dbReference type="SAM" id="MobiDB-lite"/>
    </source>
</evidence>
<accession>A0AAV7SG21</accession>
<proteinExistence type="predicted"/>